<dbReference type="SMART" id="SM00060">
    <property type="entry name" value="FN3"/>
    <property type="match status" value="7"/>
</dbReference>
<dbReference type="InterPro" id="IPR013783">
    <property type="entry name" value="Ig-like_fold"/>
</dbReference>
<keyword evidence="4" id="KW-1185">Reference proteome</keyword>
<feature type="domain" description="Fibronectin type-III" evidence="2">
    <location>
        <begin position="642"/>
        <end position="735"/>
    </location>
</feature>
<dbReference type="CDD" id="cd00063">
    <property type="entry name" value="FN3"/>
    <property type="match status" value="2"/>
</dbReference>
<name>A0AAD9H1G0_9STRA</name>
<comment type="caution">
    <text evidence="3">The sequence shown here is derived from an EMBL/GenBank/DDBJ whole genome shotgun (WGS) entry which is preliminary data.</text>
</comment>
<evidence type="ECO:0000259" key="2">
    <source>
        <dbReference type="PROSITE" id="PS50853"/>
    </source>
</evidence>
<sequence>MVERAADYPSNYAQNAVTDNGGWGTKSSPFKFSTSMATQPGSLVLSSEPYQNATGGKVYLSWKPPRDTGGLRISWYSVFARSASRPWFLSATASPNSNPLFSAVETLNASTAYEFFVLANNSVPPEILPGKLSIAEGSTLLSSSSNLSPFLSIGTVITVEDSVFVVNNLSSAATGSIGLKYPHMSTSILSKTGAITGQATSFTVLKTNVSSLPDLPPAPELSLTTGGMMNLVLRSPTDTGGIPILDFAVYWNGVKLDVDSYAKNASKTNPLQLTALVSVSRLQSVTSYNVSALALNSISLCKFGSVTTGPNGTFTTTALTAPGSPLLATYRITGGGITMTIIDPHDTGGNDIQLYRLYYKRNGTTDPWVLTYNDRKHQAIVARLKNSTEYAFVASVSNGFFDSVNSSVKIVRTLNKSPPGTCEAPTLVNSTGGMLQVKWDFPADDGGSTVTGFYATIGSHVDGSGRTTVKTNTTSCSFYRLLADSSYDVVVRAENANGVGPESSIVTFNTTSVTPPVGNVDVVVHMTTGGAAQISFDEPIDLGGVTSKDMIYSIYLDRANTINMSYTSLEENTLSSGSSTRRLTENIHRRLEVSRVFSNVMVGDMDPETLYGIQILPISTFASGGISSSFPVETVGATVPSAPVSLIRDALTGGAVSISWGAPVDTGGMALNPYTLYLSATSITGPFTNVYTGLPRTTSIHNLTASSTYWVRVTAWNDMGESPSSPVLQFSTRSITAPTAPENFRILSVSHDAIECQWDLPKDIGGDAINGFTVTATTGNPPVSLTFPVMTLSATLSALSVSTSYSVSVVSSCCCYKHPGV</sequence>
<dbReference type="AlphaFoldDB" id="A0AAD9H1G0"/>
<keyword evidence="1" id="KW-0677">Repeat</keyword>
<accession>A0AAD9H1G0</accession>
<evidence type="ECO:0000256" key="1">
    <source>
        <dbReference type="ARBA" id="ARBA00022737"/>
    </source>
</evidence>
<organism evidence="3 4">
    <name type="scientific">Phytophthora citrophthora</name>
    <dbReference type="NCBI Taxonomy" id="4793"/>
    <lineage>
        <taxon>Eukaryota</taxon>
        <taxon>Sar</taxon>
        <taxon>Stramenopiles</taxon>
        <taxon>Oomycota</taxon>
        <taxon>Peronosporomycetes</taxon>
        <taxon>Peronosporales</taxon>
        <taxon>Peronosporaceae</taxon>
        <taxon>Phytophthora</taxon>
    </lineage>
</organism>
<dbReference type="InterPro" id="IPR036116">
    <property type="entry name" value="FN3_sf"/>
</dbReference>
<protein>
    <submittedName>
        <fullName evidence="3">Fibronectin type-III domain-containing protein 3A</fullName>
    </submittedName>
</protein>
<evidence type="ECO:0000313" key="4">
    <source>
        <dbReference type="Proteomes" id="UP001259832"/>
    </source>
</evidence>
<dbReference type="Pfam" id="PF00041">
    <property type="entry name" value="fn3"/>
    <property type="match status" value="2"/>
</dbReference>
<dbReference type="InterPro" id="IPR003961">
    <property type="entry name" value="FN3_dom"/>
</dbReference>
<feature type="domain" description="Fibronectin type-III" evidence="2">
    <location>
        <begin position="39"/>
        <end position="143"/>
    </location>
</feature>
<dbReference type="PROSITE" id="PS50853">
    <property type="entry name" value="FN3"/>
    <property type="match status" value="5"/>
</dbReference>
<dbReference type="PANTHER" id="PTHR13817">
    <property type="entry name" value="TITIN"/>
    <property type="match status" value="1"/>
</dbReference>
<feature type="domain" description="Fibronectin type-III" evidence="2">
    <location>
        <begin position="740"/>
        <end position="821"/>
    </location>
</feature>
<feature type="domain" description="Fibronectin type-III" evidence="2">
    <location>
        <begin position="321"/>
        <end position="416"/>
    </location>
</feature>
<gene>
    <name evidence="3" type="ORF">P3T76_000863</name>
</gene>
<evidence type="ECO:0000313" key="3">
    <source>
        <dbReference type="EMBL" id="KAK1948574.1"/>
    </source>
</evidence>
<reference evidence="3" key="1">
    <citation type="submission" date="2023-08" db="EMBL/GenBank/DDBJ databases">
        <title>Reference Genome Resource for the Citrus Pathogen Phytophthora citrophthora.</title>
        <authorList>
            <person name="Moller H."/>
            <person name="Coetzee B."/>
            <person name="Rose L.J."/>
            <person name="Van Niekerk J.M."/>
        </authorList>
    </citation>
    <scope>NUCLEOTIDE SEQUENCE</scope>
    <source>
        <strain evidence="3">STE-U-9442</strain>
    </source>
</reference>
<dbReference type="Gene3D" id="2.60.40.10">
    <property type="entry name" value="Immunoglobulins"/>
    <property type="match status" value="5"/>
</dbReference>
<dbReference type="InterPro" id="IPR050964">
    <property type="entry name" value="Striated_Muscle_Regulatory"/>
</dbReference>
<dbReference type="SUPFAM" id="SSF49265">
    <property type="entry name" value="Fibronectin type III"/>
    <property type="match status" value="4"/>
</dbReference>
<proteinExistence type="predicted"/>
<dbReference type="PANTHER" id="PTHR13817:SF73">
    <property type="entry name" value="FIBRONECTIN TYPE-III DOMAIN-CONTAINING PROTEIN"/>
    <property type="match status" value="1"/>
</dbReference>
<dbReference type="Proteomes" id="UP001259832">
    <property type="component" value="Unassembled WGS sequence"/>
</dbReference>
<dbReference type="EMBL" id="JASMQC010000001">
    <property type="protein sequence ID" value="KAK1948574.1"/>
    <property type="molecule type" value="Genomic_DNA"/>
</dbReference>
<feature type="domain" description="Fibronectin type-III" evidence="2">
    <location>
        <begin position="418"/>
        <end position="513"/>
    </location>
</feature>